<dbReference type="PANTHER" id="PTHR38432">
    <property type="entry name" value="TELA-LIKE PROTEIN SAOUHSC_01408"/>
    <property type="match status" value="1"/>
</dbReference>
<name>A0ABT4X7Z7_9BACI</name>
<keyword evidence="2" id="KW-0175">Coiled coil</keyword>
<organism evidence="3 4">
    <name type="scientific">Bacillus changyiensis</name>
    <dbReference type="NCBI Taxonomy" id="3004103"/>
    <lineage>
        <taxon>Bacteria</taxon>
        <taxon>Bacillati</taxon>
        <taxon>Bacillota</taxon>
        <taxon>Bacilli</taxon>
        <taxon>Bacillales</taxon>
        <taxon>Bacillaceae</taxon>
        <taxon>Bacillus</taxon>
    </lineage>
</organism>
<sequence>MNGFADWLSNDVSSSDRMRKRVHTLSEEKQLQVFQLAEQIDQTQQLTIDCYGSNVQDNLAHFTDIMLEYVRKNDVAGIGLIVNDFVKMLEAVDPDMLYPKKSQLLFRLIRKSSRSVQETISRYQKTGAQMNRVSVKLEHSKKALLKDLEILEQLLEENKKYNEKLNLYIVAGQLKLEELSTNKADGLRRRLHDLIISREITKQSAMQIQMIQNTNQVLIQKIQSAMITAIPLWKNQVAIALTLLRQQHATTTQQQVSEVLVKNSEILKNNTVQTAKGKDVEIETLKKLQNHLVSVLKETLNIEETGRTKRHQIEGKDV</sequence>
<dbReference type="PANTHER" id="PTHR38432:SF1">
    <property type="entry name" value="TELA-LIKE PROTEIN SAOUHSC_01408"/>
    <property type="match status" value="1"/>
</dbReference>
<feature type="coiled-coil region" evidence="2">
    <location>
        <begin position="144"/>
        <end position="171"/>
    </location>
</feature>
<proteinExistence type="inferred from homology"/>
<evidence type="ECO:0000313" key="4">
    <source>
        <dbReference type="Proteomes" id="UP001211894"/>
    </source>
</evidence>
<dbReference type="RefSeq" id="WP_271342222.1">
    <property type="nucleotide sequence ID" value="NZ_JAQKAB010000016.1"/>
</dbReference>
<gene>
    <name evidence="3" type="ORF">PJ311_17850</name>
</gene>
<keyword evidence="4" id="KW-1185">Reference proteome</keyword>
<dbReference type="Proteomes" id="UP001211894">
    <property type="component" value="Unassembled WGS sequence"/>
</dbReference>
<reference evidence="3 4" key="1">
    <citation type="submission" date="2023-01" db="EMBL/GenBank/DDBJ databases">
        <title>Bacillus changyiensis sp. nov., isolated from a coastal deposit.</title>
        <authorList>
            <person name="Xiao G."/>
            <person name="Lai Q."/>
            <person name="Hu Z."/>
            <person name="Shao Z."/>
        </authorList>
    </citation>
    <scope>NUCLEOTIDE SEQUENCE [LARGE SCALE GENOMIC DNA]</scope>
    <source>
        <strain evidence="3 4">CLL-7-23</strain>
    </source>
</reference>
<accession>A0ABT4X7Z7</accession>
<comment type="similarity">
    <text evidence="1">Belongs to the TelA family.</text>
</comment>
<evidence type="ECO:0000313" key="3">
    <source>
        <dbReference type="EMBL" id="MDA7028406.1"/>
    </source>
</evidence>
<dbReference type="EMBL" id="JAQKAB010000016">
    <property type="protein sequence ID" value="MDA7028406.1"/>
    <property type="molecule type" value="Genomic_DNA"/>
</dbReference>
<evidence type="ECO:0000256" key="2">
    <source>
        <dbReference type="SAM" id="Coils"/>
    </source>
</evidence>
<protein>
    <submittedName>
        <fullName evidence="3">Toxic anion resistance protein</fullName>
    </submittedName>
</protein>
<dbReference type="Pfam" id="PF05816">
    <property type="entry name" value="TelA"/>
    <property type="match status" value="1"/>
</dbReference>
<evidence type="ECO:0000256" key="1">
    <source>
        <dbReference type="ARBA" id="ARBA00005541"/>
    </source>
</evidence>
<dbReference type="InterPro" id="IPR008863">
    <property type="entry name" value="Toxic_anion-R_TelA"/>
</dbReference>
<comment type="caution">
    <text evidence="3">The sequence shown here is derived from an EMBL/GenBank/DDBJ whole genome shotgun (WGS) entry which is preliminary data.</text>
</comment>